<dbReference type="OrthoDB" id="213344at2157"/>
<evidence type="ECO:0000313" key="1">
    <source>
        <dbReference type="EMBL" id="TSD13331.1"/>
    </source>
</evidence>
<dbReference type="Proteomes" id="UP000319894">
    <property type="component" value="Unassembled WGS sequence"/>
</dbReference>
<proteinExistence type="predicted"/>
<keyword evidence="2" id="KW-1185">Reference proteome</keyword>
<dbReference type="EMBL" id="QMDX01000008">
    <property type="protein sequence ID" value="TSD13331.1"/>
    <property type="molecule type" value="Genomic_DNA"/>
</dbReference>
<sequence length="173" mass="18987">MTEADLTDEERERLGDVVALQPTKNAELADRWGVDGGSEVHSYLETHLGEYYFRDENSLIRATPEAAAVAGVAPGISDAEDGSRTVRVPDLQYHVLRVLADHDEDPQSVVSVLHDVRDLGESPDPDNDAVREALRSLANKGVVEKVKLTVPTYRLATPRADLTVERLDGRDTS</sequence>
<dbReference type="RefSeq" id="WP_144262518.1">
    <property type="nucleotide sequence ID" value="NZ_QMDX01000008.1"/>
</dbReference>
<organism evidence="1 2">
    <name type="scientific">Haloglomus irregulare</name>
    <dbReference type="NCBI Taxonomy" id="2234134"/>
    <lineage>
        <taxon>Archaea</taxon>
        <taxon>Methanobacteriati</taxon>
        <taxon>Methanobacteriota</taxon>
        <taxon>Stenosarchaea group</taxon>
        <taxon>Halobacteria</taxon>
        <taxon>Halobacteriales</taxon>
        <taxon>Natronomonadaceae</taxon>
        <taxon>Haloglomus</taxon>
    </lineage>
</organism>
<dbReference type="Pfam" id="PF19110">
    <property type="entry name" value="DUF5797"/>
    <property type="match status" value="1"/>
</dbReference>
<dbReference type="InterPro" id="IPR043815">
    <property type="entry name" value="DUF5797"/>
</dbReference>
<evidence type="ECO:0000313" key="2">
    <source>
        <dbReference type="Proteomes" id="UP000319894"/>
    </source>
</evidence>
<protein>
    <submittedName>
        <fullName evidence="1">Uncharacterized protein</fullName>
    </submittedName>
</protein>
<dbReference type="AlphaFoldDB" id="A0A554N7F4"/>
<comment type="caution">
    <text evidence="1">The sequence shown here is derived from an EMBL/GenBank/DDBJ whole genome shotgun (WGS) entry which is preliminary data.</text>
</comment>
<name>A0A554N7F4_9EURY</name>
<gene>
    <name evidence="1" type="ORF">DP107_12610</name>
</gene>
<accession>A0A554N7F4</accession>
<dbReference type="InParanoid" id="A0A554N7F4"/>
<reference evidence="1 2" key="1">
    <citation type="submission" date="2018-06" db="EMBL/GenBank/DDBJ databases">
        <title>Natronomonas sp. F16-60 a new haloarchaeon isolated from a solar saltern of Isla Cristina, Huelva, Spain.</title>
        <authorList>
            <person name="Duran-Viseras A."/>
            <person name="Sanchez-Porro C."/>
            <person name="Ventosa A."/>
        </authorList>
    </citation>
    <scope>NUCLEOTIDE SEQUENCE [LARGE SCALE GENOMIC DNA]</scope>
    <source>
        <strain evidence="1 2">F16-60</strain>
    </source>
</reference>